<feature type="transmembrane region" description="Helical" evidence="1">
    <location>
        <begin position="6"/>
        <end position="24"/>
    </location>
</feature>
<organism evidence="2 3">
    <name type="scientific">Streptomyces lavendulocolor</name>
    <dbReference type="NCBI Taxonomy" id="67316"/>
    <lineage>
        <taxon>Bacteria</taxon>
        <taxon>Bacillati</taxon>
        <taxon>Actinomycetota</taxon>
        <taxon>Actinomycetes</taxon>
        <taxon>Kitasatosporales</taxon>
        <taxon>Streptomycetaceae</taxon>
        <taxon>Streptomyces</taxon>
    </lineage>
</organism>
<dbReference type="Proteomes" id="UP001550378">
    <property type="component" value="Unassembled WGS sequence"/>
</dbReference>
<dbReference type="Pfam" id="PF17197">
    <property type="entry name" value="DUF5134"/>
    <property type="match status" value="1"/>
</dbReference>
<feature type="transmembrane region" description="Helical" evidence="1">
    <location>
        <begin position="91"/>
        <end position="113"/>
    </location>
</feature>
<gene>
    <name evidence="2" type="ORF">ABZ508_21375</name>
</gene>
<keyword evidence="1" id="KW-0812">Transmembrane</keyword>
<name>A0ABV2W8R4_9ACTN</name>
<feature type="transmembrane region" description="Helical" evidence="1">
    <location>
        <begin position="36"/>
        <end position="56"/>
    </location>
</feature>
<evidence type="ECO:0000256" key="1">
    <source>
        <dbReference type="SAM" id="Phobius"/>
    </source>
</evidence>
<accession>A0ABV2W8R4</accession>
<feature type="transmembrane region" description="Helical" evidence="1">
    <location>
        <begin position="119"/>
        <end position="144"/>
    </location>
</feature>
<proteinExistence type="predicted"/>
<sequence>MHGPAMSDWLLVALCLVAGAYCLARTRSGTGAERRAALDEALMGFGMAVMAVPAAVLAPPGWAWAVYAVVFGAASLRALRAALGGPGHHLHHLVGSLAMVYMAVAMSGGGAGAHGAHTAAGATAGGTPLVTGALLGYYTVYVLVTGLRLVPAGPAGPVAGTGGGPGGGRWAGPEVALACRVSMGLAMLAMLVTV</sequence>
<dbReference type="InterPro" id="IPR033458">
    <property type="entry name" value="DUF5134"/>
</dbReference>
<keyword evidence="1" id="KW-0472">Membrane</keyword>
<evidence type="ECO:0000313" key="2">
    <source>
        <dbReference type="EMBL" id="MEU0709912.1"/>
    </source>
</evidence>
<protein>
    <submittedName>
        <fullName evidence="2">DUF5134 domain-containing protein</fullName>
    </submittedName>
</protein>
<keyword evidence="1" id="KW-1133">Transmembrane helix</keyword>
<dbReference type="EMBL" id="JBEXZR010000020">
    <property type="protein sequence ID" value="MEU0709912.1"/>
    <property type="molecule type" value="Genomic_DNA"/>
</dbReference>
<keyword evidence="3" id="KW-1185">Reference proteome</keyword>
<reference evidence="2 3" key="1">
    <citation type="submission" date="2024-06" db="EMBL/GenBank/DDBJ databases">
        <title>The Natural Products Discovery Center: Release of the First 8490 Sequenced Strains for Exploring Actinobacteria Biosynthetic Diversity.</title>
        <authorList>
            <person name="Kalkreuter E."/>
            <person name="Kautsar S.A."/>
            <person name="Yang D."/>
            <person name="Bader C.D."/>
            <person name="Teijaro C.N."/>
            <person name="Fluegel L."/>
            <person name="Davis C.M."/>
            <person name="Simpson J.R."/>
            <person name="Lauterbach L."/>
            <person name="Steele A.D."/>
            <person name="Gui C."/>
            <person name="Meng S."/>
            <person name="Li G."/>
            <person name="Viehrig K."/>
            <person name="Ye F."/>
            <person name="Su P."/>
            <person name="Kiefer A.F."/>
            <person name="Nichols A."/>
            <person name="Cepeda A.J."/>
            <person name="Yan W."/>
            <person name="Fan B."/>
            <person name="Jiang Y."/>
            <person name="Adhikari A."/>
            <person name="Zheng C.-J."/>
            <person name="Schuster L."/>
            <person name="Cowan T.M."/>
            <person name="Smanski M.J."/>
            <person name="Chevrette M.G."/>
            <person name="De Carvalho L.P.S."/>
            <person name="Shen B."/>
        </authorList>
    </citation>
    <scope>NUCLEOTIDE SEQUENCE [LARGE SCALE GENOMIC DNA]</scope>
    <source>
        <strain evidence="2 3">NPDC006337</strain>
    </source>
</reference>
<dbReference type="RefSeq" id="WP_359654534.1">
    <property type="nucleotide sequence ID" value="NZ_JBEXZP010000049.1"/>
</dbReference>
<evidence type="ECO:0000313" key="3">
    <source>
        <dbReference type="Proteomes" id="UP001550378"/>
    </source>
</evidence>
<comment type="caution">
    <text evidence="2">The sequence shown here is derived from an EMBL/GenBank/DDBJ whole genome shotgun (WGS) entry which is preliminary data.</text>
</comment>